<organism evidence="1 2">
    <name type="scientific">Batillaria attramentaria</name>
    <dbReference type="NCBI Taxonomy" id="370345"/>
    <lineage>
        <taxon>Eukaryota</taxon>
        <taxon>Metazoa</taxon>
        <taxon>Spiralia</taxon>
        <taxon>Lophotrochozoa</taxon>
        <taxon>Mollusca</taxon>
        <taxon>Gastropoda</taxon>
        <taxon>Caenogastropoda</taxon>
        <taxon>Sorbeoconcha</taxon>
        <taxon>Cerithioidea</taxon>
        <taxon>Batillariidae</taxon>
        <taxon>Batillaria</taxon>
    </lineage>
</organism>
<protein>
    <submittedName>
        <fullName evidence="1">Uncharacterized protein</fullName>
    </submittedName>
</protein>
<name>A0ABD0K188_9CAEN</name>
<evidence type="ECO:0000313" key="1">
    <source>
        <dbReference type="EMBL" id="KAK7481175.1"/>
    </source>
</evidence>
<sequence>VKVGLPDKERSKNGAELYIDVLVGGNTSRTKESYTKGVACVIDSVYGVRGCVLVSAVCAPQR</sequence>
<feature type="non-terminal residue" evidence="1">
    <location>
        <position position="1"/>
    </location>
</feature>
<dbReference type="AlphaFoldDB" id="A0ABD0K188"/>
<dbReference type="EMBL" id="JACVVK020000266">
    <property type="protein sequence ID" value="KAK7481175.1"/>
    <property type="molecule type" value="Genomic_DNA"/>
</dbReference>
<evidence type="ECO:0000313" key="2">
    <source>
        <dbReference type="Proteomes" id="UP001519460"/>
    </source>
</evidence>
<comment type="caution">
    <text evidence="1">The sequence shown here is derived from an EMBL/GenBank/DDBJ whole genome shotgun (WGS) entry which is preliminary data.</text>
</comment>
<feature type="non-terminal residue" evidence="1">
    <location>
        <position position="62"/>
    </location>
</feature>
<proteinExistence type="predicted"/>
<accession>A0ABD0K188</accession>
<dbReference type="Proteomes" id="UP001519460">
    <property type="component" value="Unassembled WGS sequence"/>
</dbReference>
<keyword evidence="2" id="KW-1185">Reference proteome</keyword>
<gene>
    <name evidence="1" type="ORF">BaRGS_00027608</name>
</gene>
<reference evidence="1 2" key="1">
    <citation type="journal article" date="2023" name="Sci. Data">
        <title>Genome assembly of the Korean intertidal mud-creeper Batillaria attramentaria.</title>
        <authorList>
            <person name="Patra A.K."/>
            <person name="Ho P.T."/>
            <person name="Jun S."/>
            <person name="Lee S.J."/>
            <person name="Kim Y."/>
            <person name="Won Y.J."/>
        </authorList>
    </citation>
    <scope>NUCLEOTIDE SEQUENCE [LARGE SCALE GENOMIC DNA]</scope>
    <source>
        <strain evidence="1">Wonlab-2016</strain>
    </source>
</reference>